<feature type="region of interest" description="Disordered" evidence="2">
    <location>
        <begin position="485"/>
        <end position="518"/>
    </location>
</feature>
<evidence type="ECO:0000256" key="3">
    <source>
        <dbReference type="SAM" id="Phobius"/>
    </source>
</evidence>
<dbReference type="EMBL" id="BLYI01000024">
    <property type="protein sequence ID" value="GFO84545.1"/>
    <property type="molecule type" value="Genomic_DNA"/>
</dbReference>
<dbReference type="InterPro" id="IPR011990">
    <property type="entry name" value="TPR-like_helical_dom_sf"/>
</dbReference>
<keyword evidence="3" id="KW-0812">Transmembrane</keyword>
<feature type="compositionally biased region" description="Polar residues" evidence="2">
    <location>
        <begin position="652"/>
        <end position="662"/>
    </location>
</feature>
<keyword evidence="3" id="KW-1133">Transmembrane helix</keyword>
<feature type="repeat" description="TPR" evidence="1">
    <location>
        <begin position="34"/>
        <end position="67"/>
    </location>
</feature>
<evidence type="ECO:0000313" key="5">
    <source>
        <dbReference type="Proteomes" id="UP000613208"/>
    </source>
</evidence>
<evidence type="ECO:0000313" key="4">
    <source>
        <dbReference type="EMBL" id="GFO84545.1"/>
    </source>
</evidence>
<organism evidence="4 5">
    <name type="scientific">Anaerostipes butyraticus</name>
    <dbReference type="NCBI Taxonomy" id="645466"/>
    <lineage>
        <taxon>Bacteria</taxon>
        <taxon>Bacillati</taxon>
        <taxon>Bacillota</taxon>
        <taxon>Clostridia</taxon>
        <taxon>Lachnospirales</taxon>
        <taxon>Lachnospiraceae</taxon>
        <taxon>Anaerostipes</taxon>
    </lineage>
</organism>
<dbReference type="InterPro" id="IPR019734">
    <property type="entry name" value="TPR_rpt"/>
</dbReference>
<keyword evidence="1" id="KW-0802">TPR repeat</keyword>
<feature type="region of interest" description="Disordered" evidence="2">
    <location>
        <begin position="113"/>
        <end position="135"/>
    </location>
</feature>
<feature type="transmembrane region" description="Helical" evidence="3">
    <location>
        <begin position="7"/>
        <end position="28"/>
    </location>
</feature>
<dbReference type="Proteomes" id="UP000613208">
    <property type="component" value="Unassembled WGS sequence"/>
</dbReference>
<evidence type="ECO:0000256" key="2">
    <source>
        <dbReference type="SAM" id="MobiDB-lite"/>
    </source>
</evidence>
<gene>
    <name evidence="4" type="ORF">ANBU17_08920</name>
</gene>
<evidence type="ECO:0008006" key="6">
    <source>
        <dbReference type="Google" id="ProtNLM"/>
    </source>
</evidence>
<dbReference type="Gene3D" id="1.25.40.10">
    <property type="entry name" value="Tetratricopeptide repeat domain"/>
    <property type="match status" value="1"/>
</dbReference>
<proteinExistence type="predicted"/>
<accession>A0A916Q8D3</accession>
<dbReference type="PROSITE" id="PS50005">
    <property type="entry name" value="TPR"/>
    <property type="match status" value="1"/>
</dbReference>
<dbReference type="SMART" id="SM00028">
    <property type="entry name" value="TPR"/>
    <property type="match status" value="2"/>
</dbReference>
<reference evidence="4" key="1">
    <citation type="submission" date="2020-06" db="EMBL/GenBank/DDBJ databases">
        <title>Characterization of fructooligosaccharide metabolism and fructooligosaccharide-degrading enzymes in human commensal butyrate producers.</title>
        <authorList>
            <person name="Tanno H."/>
            <person name="Fujii T."/>
            <person name="Hirano K."/>
            <person name="Maeno S."/>
            <person name="Tonozuka T."/>
            <person name="Sakamoto M."/>
            <person name="Ohkuma M."/>
            <person name="Tochio T."/>
            <person name="Endo A."/>
        </authorList>
    </citation>
    <scope>NUCLEOTIDE SEQUENCE</scope>
    <source>
        <strain evidence="4">JCM 17466</strain>
    </source>
</reference>
<feature type="compositionally biased region" description="Basic and acidic residues" evidence="2">
    <location>
        <begin position="635"/>
        <end position="644"/>
    </location>
</feature>
<keyword evidence="3" id="KW-0472">Membrane</keyword>
<feature type="compositionally biased region" description="Low complexity" evidence="2">
    <location>
        <begin position="490"/>
        <end position="517"/>
    </location>
</feature>
<dbReference type="SUPFAM" id="SSF48452">
    <property type="entry name" value="TPR-like"/>
    <property type="match status" value="1"/>
</dbReference>
<evidence type="ECO:0000256" key="1">
    <source>
        <dbReference type="PROSITE-ProRule" id="PRU00339"/>
    </source>
</evidence>
<comment type="caution">
    <text evidence="4">The sequence shown here is derived from an EMBL/GenBank/DDBJ whole genome shotgun (WGS) entry which is preliminary data.</text>
</comment>
<keyword evidence="5" id="KW-1185">Reference proteome</keyword>
<feature type="region of interest" description="Disordered" evidence="2">
    <location>
        <begin position="633"/>
        <end position="662"/>
    </location>
</feature>
<dbReference type="RefSeq" id="WP_201310272.1">
    <property type="nucleotide sequence ID" value="NZ_BLYI01000024.1"/>
</dbReference>
<dbReference type="SUPFAM" id="SSF82171">
    <property type="entry name" value="DPP6 N-terminal domain-like"/>
    <property type="match status" value="1"/>
</dbReference>
<protein>
    <recommendedName>
        <fullName evidence="6">DUF5050 domain-containing protein</fullName>
    </recommendedName>
</protein>
<name>A0A916Q8D3_9FIRM</name>
<dbReference type="AlphaFoldDB" id="A0A916Q8D3"/>
<sequence length="662" mass="73444">MRNKKYTIIGIAVALWICIVGFIGFRVYRSSQQYSDWIQQAAAYEQEGKYEEALISYAMASGIKPKKAEPYIKMAEIYEDQGDYDDAASILRIGSENIGSSFLRKSESNQLASAESDFYGRNEDNNPDPTKTPDIYQKTQETAENNKGDTKNDLLDEIMTEEQGGTGNTFSAMSNGEIYYTGQDGIYTVQPDGSDNKSVKEIDPSAARISDFQISNRMAYYLEAKDTSQDGVYDYSLCTMNLDTGEEDVLYEMDALSDASMKMDEDTIYVASRESSSTDMTAGLTDPEVKIETLSWNEEDQQYDDPAAAASYEGTSTGIYVQNKKIYYSQASESGDEMLEDLCQYDMESKDTKSLSKGIPSVHSIMGNDKYIYYYAGAEESKTYAYNLDTEETETVADEALNNVCGTSLYLSANDDSQTEVKLYCQNEDDSKKDTLTTIENDGQYSVDVVGDKMLICIDHASEESQSVYLADLDGNNMKEINQIEKKTDSAGAATAAESTTETTEAADTESSSSGSGMKAAYQKVLDDTYSKYKNQGGKYLEYHVYDADQDGTEELIVRNGTCEADYMWKIYTYDGGRAVLLDTFAGGHTSLYVCSSGGFYCMQVHMGNEAVYKYTLSNGNLSSQKTYEANFGEDESKYKEPGDGKMPQAYITDSSLLDSLK</sequence>